<sequence length="403" mass="44730">MRIKSPTLRWLVAGSFAAGLGWSSTLPADTPAPITLGYLGMERPDDREPLSVLAPVLDDEGLQGARLGINDNNATAQFLDQEFVLHEAEVAQGDDVGEALQGLIDQGADWIVSGLPAEALLEVMAHPALGDRVVFNAGTPDDALRGESCHPNLYHTTPSRRMLADALAQFLGYKQWERWALVYGNTDEDRILAETLKAAAERYGHRIVGDKMWPHDPMARRAEGGFHAIQREIPVFVQDLPEHDVLVIADETDYFGEYFPFQTWAPRPVVGTQGLVATAWHRAHESWGAVQLQRRFEKLADRWMTPRDFAAWLAVRSLGEAAARTGSVDRETVIDYMLGEEFELAGYLGLPVSYRTWNHQLRQPILVTGPRMVASVSPQEGYLHPRTPLDSLGADEGESPCRF</sequence>
<dbReference type="SUPFAM" id="SSF53822">
    <property type="entry name" value="Periplasmic binding protein-like I"/>
    <property type="match status" value="1"/>
</dbReference>
<reference evidence="6 7" key="1">
    <citation type="submission" date="2018-01" db="EMBL/GenBank/DDBJ databases">
        <title>Halomonas endophytica sp. nov., isolated from storage liquid in the stems of Populus euphratica.</title>
        <authorList>
            <person name="Chen C."/>
        </authorList>
    </citation>
    <scope>NUCLEOTIDE SEQUENCE [LARGE SCALE GENOMIC DNA]</scope>
    <source>
        <strain evidence="6 7">DSM 26881</strain>
    </source>
</reference>
<dbReference type="PANTHER" id="PTHR30483">
    <property type="entry name" value="LEUCINE-SPECIFIC-BINDING PROTEIN"/>
    <property type="match status" value="1"/>
</dbReference>
<evidence type="ECO:0000313" key="6">
    <source>
        <dbReference type="EMBL" id="PMR67395.1"/>
    </source>
</evidence>
<comment type="similarity">
    <text evidence="1">Belongs to the leucine-binding protein family.</text>
</comment>
<dbReference type="InterPro" id="IPR028081">
    <property type="entry name" value="Leu-bd"/>
</dbReference>
<keyword evidence="2 4" id="KW-0732">Signal</keyword>
<feature type="chain" id="PRO_5014964075" evidence="4">
    <location>
        <begin position="29"/>
        <end position="403"/>
    </location>
</feature>
<protein>
    <submittedName>
        <fullName evidence="6">Branched-chain amino acid ABC transporter substrate-binding protein</fullName>
    </submittedName>
</protein>
<evidence type="ECO:0000259" key="5">
    <source>
        <dbReference type="Pfam" id="PF13458"/>
    </source>
</evidence>
<dbReference type="RefSeq" id="WP_102629597.1">
    <property type="nucleotide sequence ID" value="NZ_PDOH01000020.1"/>
</dbReference>
<keyword evidence="7" id="KW-1185">Reference proteome</keyword>
<feature type="signal peptide" evidence="4">
    <location>
        <begin position="1"/>
        <end position="28"/>
    </location>
</feature>
<dbReference type="Gene3D" id="3.40.50.2300">
    <property type="match status" value="2"/>
</dbReference>
<evidence type="ECO:0000256" key="1">
    <source>
        <dbReference type="ARBA" id="ARBA00010062"/>
    </source>
</evidence>
<dbReference type="InterPro" id="IPR051010">
    <property type="entry name" value="BCAA_transport"/>
</dbReference>
<dbReference type="AlphaFoldDB" id="A0A2N7TGT1"/>
<evidence type="ECO:0000256" key="4">
    <source>
        <dbReference type="SAM" id="SignalP"/>
    </source>
</evidence>
<dbReference type="PANTHER" id="PTHR30483:SF6">
    <property type="entry name" value="PERIPLASMIC BINDING PROTEIN OF ABC TRANSPORTER FOR NATURAL AMINO ACIDS"/>
    <property type="match status" value="1"/>
</dbReference>
<organism evidence="6 7">
    <name type="scientific">Halomonas heilongjiangensis</name>
    <dbReference type="NCBI Taxonomy" id="1387883"/>
    <lineage>
        <taxon>Bacteria</taxon>
        <taxon>Pseudomonadati</taxon>
        <taxon>Pseudomonadota</taxon>
        <taxon>Gammaproteobacteria</taxon>
        <taxon>Oceanospirillales</taxon>
        <taxon>Halomonadaceae</taxon>
        <taxon>Halomonas</taxon>
    </lineage>
</organism>
<dbReference type="OrthoDB" id="5341635at2"/>
<dbReference type="EMBL" id="PNRE01000091">
    <property type="protein sequence ID" value="PMR67395.1"/>
    <property type="molecule type" value="Genomic_DNA"/>
</dbReference>
<evidence type="ECO:0000256" key="3">
    <source>
        <dbReference type="SAM" id="MobiDB-lite"/>
    </source>
</evidence>
<dbReference type="InterPro" id="IPR022478">
    <property type="entry name" value="ABC_transptr_sub-bd_PQQ"/>
</dbReference>
<feature type="domain" description="Leucine-binding protein" evidence="5">
    <location>
        <begin position="61"/>
        <end position="211"/>
    </location>
</feature>
<dbReference type="Proteomes" id="UP000235346">
    <property type="component" value="Unassembled WGS sequence"/>
</dbReference>
<proteinExistence type="inferred from homology"/>
<dbReference type="CDD" id="cd06268">
    <property type="entry name" value="PBP1_ABC_transporter_LIVBP-like"/>
    <property type="match status" value="1"/>
</dbReference>
<dbReference type="NCBIfam" id="TIGR03863">
    <property type="entry name" value="PQQ_ABC_bind"/>
    <property type="match status" value="1"/>
</dbReference>
<dbReference type="InterPro" id="IPR028082">
    <property type="entry name" value="Peripla_BP_I"/>
</dbReference>
<evidence type="ECO:0000256" key="2">
    <source>
        <dbReference type="ARBA" id="ARBA00022729"/>
    </source>
</evidence>
<comment type="caution">
    <text evidence="6">The sequence shown here is derived from an EMBL/GenBank/DDBJ whole genome shotgun (WGS) entry which is preliminary data.</text>
</comment>
<gene>
    <name evidence="6" type="ORF">C1H66_19785</name>
</gene>
<dbReference type="Pfam" id="PF13458">
    <property type="entry name" value="Peripla_BP_6"/>
    <property type="match status" value="1"/>
</dbReference>
<accession>A0A2N7TGT1</accession>
<feature type="compositionally biased region" description="Acidic residues" evidence="3">
    <location>
        <begin position="393"/>
        <end position="403"/>
    </location>
</feature>
<name>A0A2N7TGT1_9GAMM</name>
<evidence type="ECO:0000313" key="7">
    <source>
        <dbReference type="Proteomes" id="UP000235346"/>
    </source>
</evidence>
<feature type="region of interest" description="Disordered" evidence="3">
    <location>
        <begin position="379"/>
        <end position="403"/>
    </location>
</feature>